<evidence type="ECO:0000313" key="2">
    <source>
        <dbReference type="EMBL" id="TKD71091.1"/>
    </source>
</evidence>
<feature type="domain" description="Magnesium chelatase ChlI-like catalytic" evidence="1">
    <location>
        <begin position="10"/>
        <end position="33"/>
    </location>
</feature>
<evidence type="ECO:0000259" key="1">
    <source>
        <dbReference type="Pfam" id="PF01078"/>
    </source>
</evidence>
<protein>
    <recommendedName>
        <fullName evidence="1">Magnesium chelatase ChlI-like catalytic domain-containing protein</fullName>
    </recommendedName>
</protein>
<dbReference type="OrthoDB" id="9813147at2"/>
<dbReference type="InterPro" id="IPR000523">
    <property type="entry name" value="Mg_chelatse_chII-like_cat_dom"/>
</dbReference>
<reference evidence="2 3" key="1">
    <citation type="submission" date="2019-04" db="EMBL/GenBank/DDBJ databases">
        <title>Genome sequence of Bacillus hwajinpoensis strain Y2.</title>
        <authorList>
            <person name="Fair J.L."/>
            <person name="Maclea K.S."/>
        </authorList>
    </citation>
    <scope>NUCLEOTIDE SEQUENCE [LARGE SCALE GENOMIC DNA]</scope>
    <source>
        <strain evidence="2 3">Y2</strain>
    </source>
</reference>
<evidence type="ECO:0000313" key="3">
    <source>
        <dbReference type="Proteomes" id="UP000310541"/>
    </source>
</evidence>
<dbReference type="EMBL" id="SWFM01000002">
    <property type="protein sequence ID" value="TKD71091.1"/>
    <property type="molecule type" value="Genomic_DNA"/>
</dbReference>
<proteinExistence type="predicted"/>
<dbReference type="GO" id="GO:0005524">
    <property type="term" value="F:ATP binding"/>
    <property type="evidence" value="ECO:0007669"/>
    <property type="project" value="InterPro"/>
</dbReference>
<organism evidence="2 3">
    <name type="scientific">Guptibacillus hwajinpoensis</name>
    <dbReference type="NCBI Taxonomy" id="208199"/>
    <lineage>
        <taxon>Bacteria</taxon>
        <taxon>Bacillati</taxon>
        <taxon>Bacillota</taxon>
        <taxon>Bacilli</taxon>
        <taxon>Bacillales</taxon>
        <taxon>Guptibacillaceae</taxon>
        <taxon>Guptibacillus</taxon>
    </lineage>
</organism>
<dbReference type="Proteomes" id="UP000310541">
    <property type="component" value="Unassembled WGS sequence"/>
</dbReference>
<dbReference type="Gene3D" id="3.40.50.300">
    <property type="entry name" value="P-loop containing nucleotide triphosphate hydrolases"/>
    <property type="match status" value="1"/>
</dbReference>
<comment type="caution">
    <text evidence="2">The sequence shown here is derived from an EMBL/GenBank/DDBJ whole genome shotgun (WGS) entry which is preliminary data.</text>
</comment>
<name>A0A4U1MK19_9BACL</name>
<accession>A0A4U1MK19</accession>
<dbReference type="Pfam" id="PF01078">
    <property type="entry name" value="Mg_chelatase"/>
    <property type="match status" value="1"/>
</dbReference>
<dbReference type="AlphaFoldDB" id="A0A4U1MK19"/>
<gene>
    <name evidence="2" type="ORF">FBF83_09090</name>
</gene>
<sequence>MTRTVPVIPNPKPGEVSLAHRGVLFLNEIGEFSN</sequence>
<dbReference type="InterPro" id="IPR027417">
    <property type="entry name" value="P-loop_NTPase"/>
</dbReference>